<evidence type="ECO:0000313" key="1">
    <source>
        <dbReference type="EMBL" id="QHT79407.1"/>
    </source>
</evidence>
<accession>A0A6C0HG81</accession>
<dbReference type="AlphaFoldDB" id="A0A6C0HG81"/>
<proteinExistence type="predicted"/>
<sequence>MLKGVKKGWTKIQSLNNLLRKGWAKIKIDLWKKRFILLRSFS</sequence>
<name>A0A6C0HG81_9ZZZZ</name>
<reference evidence="1" key="1">
    <citation type="journal article" date="2020" name="Nature">
        <title>Giant virus diversity and host interactions through global metagenomics.</title>
        <authorList>
            <person name="Schulz F."/>
            <person name="Roux S."/>
            <person name="Paez-Espino D."/>
            <person name="Jungbluth S."/>
            <person name="Walsh D.A."/>
            <person name="Denef V.J."/>
            <person name="McMahon K.D."/>
            <person name="Konstantinidis K.T."/>
            <person name="Eloe-Fadrosh E.A."/>
            <person name="Kyrpides N.C."/>
            <person name="Woyke T."/>
        </authorList>
    </citation>
    <scope>NUCLEOTIDE SEQUENCE</scope>
    <source>
        <strain evidence="1">GVMAG-M-3300023184-101</strain>
    </source>
</reference>
<protein>
    <submittedName>
        <fullName evidence="1">Uncharacterized protein</fullName>
    </submittedName>
</protein>
<organism evidence="1">
    <name type="scientific">viral metagenome</name>
    <dbReference type="NCBI Taxonomy" id="1070528"/>
    <lineage>
        <taxon>unclassified sequences</taxon>
        <taxon>metagenomes</taxon>
        <taxon>organismal metagenomes</taxon>
    </lineage>
</organism>
<dbReference type="EMBL" id="MN739949">
    <property type="protein sequence ID" value="QHT79407.1"/>
    <property type="molecule type" value="Genomic_DNA"/>
</dbReference>